<dbReference type="EMBL" id="SJPQ01000001">
    <property type="protein sequence ID" value="TWT91121.1"/>
    <property type="molecule type" value="Genomic_DNA"/>
</dbReference>
<reference evidence="2 3" key="1">
    <citation type="submission" date="2019-02" db="EMBL/GenBank/DDBJ databases">
        <title>Deep-cultivation of Planctomycetes and their phenomic and genomic characterization uncovers novel biology.</title>
        <authorList>
            <person name="Wiegand S."/>
            <person name="Jogler M."/>
            <person name="Boedeker C."/>
            <person name="Pinto D."/>
            <person name="Vollmers J."/>
            <person name="Rivas-Marin E."/>
            <person name="Kohn T."/>
            <person name="Peeters S.H."/>
            <person name="Heuer A."/>
            <person name="Rast P."/>
            <person name="Oberbeckmann S."/>
            <person name="Bunk B."/>
            <person name="Jeske O."/>
            <person name="Meyerdierks A."/>
            <person name="Storesund J.E."/>
            <person name="Kallscheuer N."/>
            <person name="Luecker S."/>
            <person name="Lage O.M."/>
            <person name="Pohl T."/>
            <person name="Merkel B.J."/>
            <person name="Hornburger P."/>
            <person name="Mueller R.-W."/>
            <person name="Bruemmer F."/>
            <person name="Labrenz M."/>
            <person name="Spormann A.M."/>
            <person name="Op Den Camp H."/>
            <person name="Overmann J."/>
            <person name="Amann R."/>
            <person name="Jetten M.S.M."/>
            <person name="Mascher T."/>
            <person name="Medema M.H."/>
            <person name="Devos D.P."/>
            <person name="Kaster A.-K."/>
            <person name="Ovreas L."/>
            <person name="Rohde M."/>
            <person name="Galperin M.Y."/>
            <person name="Jogler C."/>
        </authorList>
    </citation>
    <scope>NUCLEOTIDE SEQUENCE [LARGE SCALE GENOMIC DNA]</scope>
    <source>
        <strain evidence="2 3">Mal64</strain>
    </source>
</reference>
<keyword evidence="3" id="KW-1185">Reference proteome</keyword>
<accession>A0A5C5ZVX3</accession>
<organism evidence="2 3">
    <name type="scientific">Pseudobythopirellula maris</name>
    <dbReference type="NCBI Taxonomy" id="2527991"/>
    <lineage>
        <taxon>Bacteria</taxon>
        <taxon>Pseudomonadati</taxon>
        <taxon>Planctomycetota</taxon>
        <taxon>Planctomycetia</taxon>
        <taxon>Pirellulales</taxon>
        <taxon>Lacipirellulaceae</taxon>
        <taxon>Pseudobythopirellula</taxon>
    </lineage>
</organism>
<protein>
    <submittedName>
        <fullName evidence="2">Uncharacterized protein</fullName>
    </submittedName>
</protein>
<dbReference type="Proteomes" id="UP000315440">
    <property type="component" value="Unassembled WGS sequence"/>
</dbReference>
<evidence type="ECO:0000313" key="3">
    <source>
        <dbReference type="Proteomes" id="UP000315440"/>
    </source>
</evidence>
<name>A0A5C5ZVX3_9BACT</name>
<proteinExistence type="predicted"/>
<evidence type="ECO:0000313" key="2">
    <source>
        <dbReference type="EMBL" id="TWT91121.1"/>
    </source>
</evidence>
<feature type="region of interest" description="Disordered" evidence="1">
    <location>
        <begin position="57"/>
        <end position="77"/>
    </location>
</feature>
<gene>
    <name evidence="2" type="ORF">Mal64_15200</name>
</gene>
<sequence>MNSRQTVEMSALLCLKSGPAIESCPAICEAALSEYWIATRCRLNEWGRRLRALGDSQTNAGAASAERTTSGEETNDPLTTLAEEIVATQLLTRAVAAVTHAYDTRHGRPNAGPIGRNALEGHNEALSRLRAIVFAEWRADSPQSRHLTSLGSSIDHWSDALLAYVGPADVVRRFAIDPDRLTEFAYDARAHGENAAHGAEKLMLLSIRAALQSASRPPIDAELNRRIAGAALGLLGAEAFDGLGLPRSPWMARLERSADETIAMVDRLFSEEAGSSRSVPLPDSRWRV</sequence>
<dbReference type="AlphaFoldDB" id="A0A5C5ZVX3"/>
<dbReference type="OrthoDB" id="290892at2"/>
<evidence type="ECO:0000256" key="1">
    <source>
        <dbReference type="SAM" id="MobiDB-lite"/>
    </source>
</evidence>
<comment type="caution">
    <text evidence="2">The sequence shown here is derived from an EMBL/GenBank/DDBJ whole genome shotgun (WGS) entry which is preliminary data.</text>
</comment>